<dbReference type="EMBL" id="AOSS01000055">
    <property type="protein sequence ID" value="ERF57997.1"/>
    <property type="molecule type" value="Genomic_DNA"/>
</dbReference>
<dbReference type="SUPFAM" id="SSF55060">
    <property type="entry name" value="GHMP Kinase, C-terminal domain"/>
    <property type="match status" value="1"/>
</dbReference>
<evidence type="ECO:0000313" key="6">
    <source>
        <dbReference type="Proteomes" id="UP000094467"/>
    </source>
</evidence>
<dbReference type="InterPro" id="IPR013750">
    <property type="entry name" value="GHMP_kinase_C_dom"/>
</dbReference>
<reference evidence="3 5" key="1">
    <citation type="journal article" date="2013" name="BMC Genomics">
        <title>Comparative genomics reveals distinct host-interacting traits of three major human-associated propionibacteria.</title>
        <authorList>
            <person name="Mak T.N."/>
            <person name="Schmid M."/>
            <person name="Brzuszkiewicz E."/>
            <person name="Zeng G."/>
            <person name="Meyer R."/>
            <person name="Sfanos K.S."/>
            <person name="Brinkmann V."/>
            <person name="Meyer T.F."/>
            <person name="Bruggemann H."/>
        </authorList>
    </citation>
    <scope>NUCLEOTIDE SEQUENCE [LARGE SCALE GENOMIC DNA]</scope>
    <source>
        <strain evidence="3 5">DSM 20700</strain>
    </source>
</reference>
<evidence type="ECO:0000313" key="5">
    <source>
        <dbReference type="Proteomes" id="UP000016307"/>
    </source>
</evidence>
<dbReference type="GO" id="GO:0016301">
    <property type="term" value="F:kinase activity"/>
    <property type="evidence" value="ECO:0007669"/>
    <property type="project" value="UniProtKB-KW"/>
</dbReference>
<name>U1F227_9ACTN</name>
<dbReference type="PATRIC" id="fig|1160719.4.peg.384"/>
<evidence type="ECO:0000313" key="3">
    <source>
        <dbReference type="EMBL" id="ERF57997.1"/>
    </source>
</evidence>
<dbReference type="AlphaFoldDB" id="U1F227"/>
<evidence type="ECO:0000259" key="2">
    <source>
        <dbReference type="Pfam" id="PF08544"/>
    </source>
</evidence>
<gene>
    <name evidence="3" type="ORF">H641_02018</name>
    <name evidence="4" type="ORF">L860_10610</name>
</gene>
<reference evidence="4 6" key="2">
    <citation type="submission" date="2014-05" db="EMBL/GenBank/DDBJ databases">
        <authorList>
            <person name="Jahns A.C."/>
            <person name="Eilers H."/>
            <person name="Alexeyev O.A."/>
        </authorList>
    </citation>
    <scope>NUCLEOTIDE SEQUENCE [LARGE SCALE GENOMIC DNA]</scope>
    <source>
        <strain evidence="4 6">DSM 20700</strain>
    </source>
</reference>
<feature type="non-terminal residue" evidence="3">
    <location>
        <position position="1"/>
    </location>
</feature>
<dbReference type="EMBL" id="JNBU01000025">
    <property type="protein sequence ID" value="OCT42389.1"/>
    <property type="molecule type" value="Genomic_DNA"/>
</dbReference>
<accession>U1F227</accession>
<organism evidence="3 5">
    <name type="scientific">Cutibacterium granulosum DSM 20700</name>
    <dbReference type="NCBI Taxonomy" id="1160719"/>
    <lineage>
        <taxon>Bacteria</taxon>
        <taxon>Bacillati</taxon>
        <taxon>Actinomycetota</taxon>
        <taxon>Actinomycetes</taxon>
        <taxon>Propionibacteriales</taxon>
        <taxon>Propionibacteriaceae</taxon>
        <taxon>Cutibacterium</taxon>
    </lineage>
</organism>
<evidence type="ECO:0000313" key="4">
    <source>
        <dbReference type="EMBL" id="OCT42389.1"/>
    </source>
</evidence>
<dbReference type="InterPro" id="IPR036554">
    <property type="entry name" value="GHMP_kinase_C_sf"/>
</dbReference>
<dbReference type="Gene3D" id="3.30.70.890">
    <property type="entry name" value="GHMP kinase, C-terminal domain"/>
    <property type="match status" value="1"/>
</dbReference>
<comment type="caution">
    <text evidence="3">The sequence shown here is derived from an EMBL/GenBank/DDBJ whole genome shotgun (WGS) entry which is preliminary data.</text>
</comment>
<dbReference type="Pfam" id="PF08544">
    <property type="entry name" value="GHMP_kinases_C"/>
    <property type="match status" value="1"/>
</dbReference>
<feature type="domain" description="GHMP kinase C-terminal" evidence="2">
    <location>
        <begin position="3"/>
        <end position="47"/>
    </location>
</feature>
<proteinExistence type="predicted"/>
<sequence length="74" mass="7698">QDWLHQPFRRDLMPESADLIDQLRACGVPAVISGAGSTVLALGTTDQLAGVAGADTRDFAVHQVGFGAGVQLHA</sequence>
<evidence type="ECO:0000256" key="1">
    <source>
        <dbReference type="ARBA" id="ARBA00022679"/>
    </source>
</evidence>
<keyword evidence="1" id="KW-0808">Transferase</keyword>
<dbReference type="Proteomes" id="UP000016307">
    <property type="component" value="Unassembled WGS sequence"/>
</dbReference>
<protein>
    <submittedName>
        <fullName evidence="3">Homoserine kinase</fullName>
    </submittedName>
</protein>
<keyword evidence="3" id="KW-0418">Kinase</keyword>
<keyword evidence="5" id="KW-1185">Reference proteome</keyword>